<dbReference type="STRING" id="329046.A0A1Y2BYL0"/>
<protein>
    <submittedName>
        <fullName evidence="2">Tctex-1</fullName>
    </submittedName>
</protein>
<dbReference type="AlphaFoldDB" id="A0A1Y2BYL0"/>
<evidence type="ECO:0000313" key="3">
    <source>
        <dbReference type="Proteomes" id="UP000193642"/>
    </source>
</evidence>
<organism evidence="2 3">
    <name type="scientific">Rhizoclosmatium globosum</name>
    <dbReference type="NCBI Taxonomy" id="329046"/>
    <lineage>
        <taxon>Eukaryota</taxon>
        <taxon>Fungi</taxon>
        <taxon>Fungi incertae sedis</taxon>
        <taxon>Chytridiomycota</taxon>
        <taxon>Chytridiomycota incertae sedis</taxon>
        <taxon>Chytridiomycetes</taxon>
        <taxon>Chytridiales</taxon>
        <taxon>Chytriomycetaceae</taxon>
        <taxon>Rhizoclosmatium</taxon>
    </lineage>
</organism>
<dbReference type="Pfam" id="PF03645">
    <property type="entry name" value="Tctex-1"/>
    <property type="match status" value="1"/>
</dbReference>
<dbReference type="FunFam" id="3.30.1140.40:FF:000003">
    <property type="entry name" value="tctex1 domain-containing protein 2"/>
    <property type="match status" value="1"/>
</dbReference>
<dbReference type="GO" id="GO:0007018">
    <property type="term" value="P:microtubule-based movement"/>
    <property type="evidence" value="ECO:0007669"/>
    <property type="project" value="TreeGrafter"/>
</dbReference>
<evidence type="ECO:0000256" key="1">
    <source>
        <dbReference type="ARBA" id="ARBA00005361"/>
    </source>
</evidence>
<dbReference type="InterPro" id="IPR038586">
    <property type="entry name" value="Tctex-1-like_sf"/>
</dbReference>
<dbReference type="Gene3D" id="3.30.1140.40">
    <property type="entry name" value="Tctex-1"/>
    <property type="match status" value="1"/>
</dbReference>
<dbReference type="EMBL" id="MCGO01000037">
    <property type="protein sequence ID" value="ORY39863.1"/>
    <property type="molecule type" value="Genomic_DNA"/>
</dbReference>
<dbReference type="PANTHER" id="PTHR21255">
    <property type="entry name" value="T-COMPLEX-ASSOCIATED-TESTIS-EXPRESSED 1/ DYNEIN LIGHT CHAIN"/>
    <property type="match status" value="1"/>
</dbReference>
<dbReference type="PANTHER" id="PTHR21255:SF7">
    <property type="entry name" value="DYNEIN LIGHT CHAIN TCTEX-TYPE PROTEIN 2B"/>
    <property type="match status" value="1"/>
</dbReference>
<keyword evidence="3" id="KW-1185">Reference proteome</keyword>
<dbReference type="GO" id="GO:0005737">
    <property type="term" value="C:cytoplasm"/>
    <property type="evidence" value="ECO:0007669"/>
    <property type="project" value="TreeGrafter"/>
</dbReference>
<accession>A0A1Y2BYL0</accession>
<dbReference type="GO" id="GO:0045505">
    <property type="term" value="F:dynein intermediate chain binding"/>
    <property type="evidence" value="ECO:0007669"/>
    <property type="project" value="TreeGrafter"/>
</dbReference>
<dbReference type="OrthoDB" id="10260741at2759"/>
<dbReference type="GO" id="GO:0005868">
    <property type="term" value="C:cytoplasmic dynein complex"/>
    <property type="evidence" value="ECO:0007669"/>
    <property type="project" value="TreeGrafter"/>
</dbReference>
<evidence type="ECO:0000313" key="2">
    <source>
        <dbReference type="EMBL" id="ORY39863.1"/>
    </source>
</evidence>
<dbReference type="CDD" id="cd21459">
    <property type="entry name" value="DLC-like_TCTEX1D2"/>
    <property type="match status" value="1"/>
</dbReference>
<dbReference type="InterPro" id="IPR005334">
    <property type="entry name" value="Tctex-1-like"/>
</dbReference>
<sequence>MKPDRKFQSAPVKKIVDEILQNTLKKAKYDPEKVPVLSAKIGNEILAAVKKLEYERYKIVVDVTIGEFKGQGIRVASRSLWDTTTDTYTSASFRNAHLFAVAIVFGCYFE</sequence>
<comment type="caution">
    <text evidence="2">The sequence shown here is derived from an EMBL/GenBank/DDBJ whole genome shotgun (WGS) entry which is preliminary data.</text>
</comment>
<comment type="similarity">
    <text evidence="1">Belongs to the dynein light chain Tctex-type family.</text>
</comment>
<dbReference type="Proteomes" id="UP000193642">
    <property type="component" value="Unassembled WGS sequence"/>
</dbReference>
<reference evidence="2 3" key="1">
    <citation type="submission" date="2016-07" db="EMBL/GenBank/DDBJ databases">
        <title>Pervasive Adenine N6-methylation of Active Genes in Fungi.</title>
        <authorList>
            <consortium name="DOE Joint Genome Institute"/>
            <person name="Mondo S.J."/>
            <person name="Dannebaum R.O."/>
            <person name="Kuo R.C."/>
            <person name="Labutti K."/>
            <person name="Haridas S."/>
            <person name="Kuo A."/>
            <person name="Salamov A."/>
            <person name="Ahrendt S.R."/>
            <person name="Lipzen A."/>
            <person name="Sullivan W."/>
            <person name="Andreopoulos W.B."/>
            <person name="Clum A."/>
            <person name="Lindquist E."/>
            <person name="Daum C."/>
            <person name="Ramamoorthy G.K."/>
            <person name="Gryganskyi A."/>
            <person name="Culley D."/>
            <person name="Magnuson J.K."/>
            <person name="James T.Y."/>
            <person name="O'Malley M.A."/>
            <person name="Stajich J.E."/>
            <person name="Spatafora J.W."/>
            <person name="Visel A."/>
            <person name="Grigoriev I.V."/>
        </authorList>
    </citation>
    <scope>NUCLEOTIDE SEQUENCE [LARGE SCALE GENOMIC DNA]</scope>
    <source>
        <strain evidence="2 3">JEL800</strain>
    </source>
</reference>
<proteinExistence type="inferred from homology"/>
<gene>
    <name evidence="2" type="ORF">BCR33DRAFT_853012</name>
</gene>
<name>A0A1Y2BYL0_9FUNG</name>